<evidence type="ECO:0000256" key="1">
    <source>
        <dbReference type="SAM" id="SignalP"/>
    </source>
</evidence>
<keyword evidence="3" id="KW-1185">Reference proteome</keyword>
<feature type="chain" id="PRO_5016586367" evidence="1">
    <location>
        <begin position="21"/>
        <end position="139"/>
    </location>
</feature>
<evidence type="ECO:0000313" key="3">
    <source>
        <dbReference type="Proteomes" id="UP000249619"/>
    </source>
</evidence>
<feature type="signal peptide" evidence="1">
    <location>
        <begin position="1"/>
        <end position="20"/>
    </location>
</feature>
<sequence>MHASSIIALALGAAAVSATALPDLEVRDGTCDPACNFPKSMYCTENGGAEINRDEMIALARNADRSGKPIEESSSNISSEFCHMTRFRNMPFWSALVPGPKHPVGTMYYTFAPNGTFYFCGTTTGIDESGWPGRCEYRN</sequence>
<accession>A0A364NC55</accession>
<dbReference type="EMBL" id="QGDH01000019">
    <property type="protein sequence ID" value="RAR14743.1"/>
    <property type="molecule type" value="Genomic_DNA"/>
</dbReference>
<organism evidence="2 3">
    <name type="scientific">Stemphylium lycopersici</name>
    <name type="common">Tomato gray leaf spot disease fungus</name>
    <name type="synonym">Thyrospora lycopersici</name>
    <dbReference type="NCBI Taxonomy" id="183478"/>
    <lineage>
        <taxon>Eukaryota</taxon>
        <taxon>Fungi</taxon>
        <taxon>Dikarya</taxon>
        <taxon>Ascomycota</taxon>
        <taxon>Pezizomycotina</taxon>
        <taxon>Dothideomycetes</taxon>
        <taxon>Pleosporomycetidae</taxon>
        <taxon>Pleosporales</taxon>
        <taxon>Pleosporineae</taxon>
        <taxon>Pleosporaceae</taxon>
        <taxon>Stemphylium</taxon>
    </lineage>
</organism>
<dbReference type="AlphaFoldDB" id="A0A364NC55"/>
<gene>
    <name evidence="2" type="ORF">DDE83_001966</name>
</gene>
<protein>
    <submittedName>
        <fullName evidence="2">Uncharacterized protein</fullName>
    </submittedName>
</protein>
<reference evidence="3" key="1">
    <citation type="submission" date="2018-05" db="EMBL/GenBank/DDBJ databases">
        <title>Draft genome sequence of Stemphylium lycopersici strain CIDEFI 213.</title>
        <authorList>
            <person name="Medina R."/>
            <person name="Franco M.E.E."/>
            <person name="Lucentini C.G."/>
            <person name="Saparrat M.C.N."/>
            <person name="Balatti P.A."/>
        </authorList>
    </citation>
    <scope>NUCLEOTIDE SEQUENCE [LARGE SCALE GENOMIC DNA]</scope>
    <source>
        <strain evidence="3">CIDEFI 213</strain>
    </source>
</reference>
<comment type="caution">
    <text evidence="2">The sequence shown here is derived from an EMBL/GenBank/DDBJ whole genome shotgun (WGS) entry which is preliminary data.</text>
</comment>
<name>A0A364NC55_STELY</name>
<dbReference type="Proteomes" id="UP000249619">
    <property type="component" value="Unassembled WGS sequence"/>
</dbReference>
<keyword evidence="1" id="KW-0732">Signal</keyword>
<evidence type="ECO:0000313" key="2">
    <source>
        <dbReference type="EMBL" id="RAR14743.1"/>
    </source>
</evidence>
<proteinExistence type="predicted"/>